<evidence type="ECO:0000256" key="2">
    <source>
        <dbReference type="ARBA" id="ARBA00013194"/>
    </source>
</evidence>
<keyword evidence="4 6" id="KW-0697">Rotamase</keyword>
<organism evidence="9 10">
    <name type="scientific">Sporosarcina soli</name>
    <dbReference type="NCBI Taxonomy" id="334736"/>
    <lineage>
        <taxon>Bacteria</taxon>
        <taxon>Bacillati</taxon>
        <taxon>Bacillota</taxon>
        <taxon>Bacilli</taxon>
        <taxon>Bacillales</taxon>
        <taxon>Caryophanaceae</taxon>
        <taxon>Sporosarcina</taxon>
    </lineage>
</organism>
<accession>A0ABW0TR52</accession>
<feature type="domain" description="PpiC" evidence="8">
    <location>
        <begin position="162"/>
        <end position="264"/>
    </location>
</feature>
<protein>
    <recommendedName>
        <fullName evidence="2">peptidylprolyl isomerase</fullName>
        <ecNumber evidence="2">5.2.1.8</ecNumber>
    </recommendedName>
</protein>
<keyword evidence="3" id="KW-0732">Signal</keyword>
<keyword evidence="7" id="KW-1133">Transmembrane helix</keyword>
<dbReference type="Proteomes" id="UP001596109">
    <property type="component" value="Unassembled WGS sequence"/>
</dbReference>
<dbReference type="SUPFAM" id="SSF54534">
    <property type="entry name" value="FKBP-like"/>
    <property type="match status" value="1"/>
</dbReference>
<evidence type="ECO:0000256" key="4">
    <source>
        <dbReference type="ARBA" id="ARBA00023110"/>
    </source>
</evidence>
<keyword evidence="10" id="KW-1185">Reference proteome</keyword>
<dbReference type="InterPro" id="IPR027304">
    <property type="entry name" value="Trigger_fact/SurA_dom_sf"/>
</dbReference>
<gene>
    <name evidence="9" type="ORF">ACFPRA_18520</name>
</gene>
<dbReference type="InterPro" id="IPR046357">
    <property type="entry name" value="PPIase_dom_sf"/>
</dbReference>
<dbReference type="EMBL" id="JBHSNO010000012">
    <property type="protein sequence ID" value="MFC5590879.1"/>
    <property type="molecule type" value="Genomic_DNA"/>
</dbReference>
<keyword evidence="7" id="KW-0472">Membrane</keyword>
<dbReference type="GO" id="GO:0016853">
    <property type="term" value="F:isomerase activity"/>
    <property type="evidence" value="ECO:0007669"/>
    <property type="project" value="UniProtKB-KW"/>
</dbReference>
<evidence type="ECO:0000256" key="1">
    <source>
        <dbReference type="ARBA" id="ARBA00000971"/>
    </source>
</evidence>
<keyword evidence="5 6" id="KW-0413">Isomerase</keyword>
<comment type="catalytic activity">
    <reaction evidence="1">
        <text>[protein]-peptidylproline (omega=180) = [protein]-peptidylproline (omega=0)</text>
        <dbReference type="Rhea" id="RHEA:16237"/>
        <dbReference type="Rhea" id="RHEA-COMP:10747"/>
        <dbReference type="Rhea" id="RHEA-COMP:10748"/>
        <dbReference type="ChEBI" id="CHEBI:83833"/>
        <dbReference type="ChEBI" id="CHEBI:83834"/>
        <dbReference type="EC" id="5.2.1.8"/>
    </reaction>
</comment>
<evidence type="ECO:0000256" key="6">
    <source>
        <dbReference type="PROSITE-ProRule" id="PRU00278"/>
    </source>
</evidence>
<evidence type="ECO:0000256" key="5">
    <source>
        <dbReference type="ARBA" id="ARBA00023235"/>
    </source>
</evidence>
<dbReference type="PANTHER" id="PTHR47245">
    <property type="entry name" value="PEPTIDYLPROLYL ISOMERASE"/>
    <property type="match status" value="1"/>
</dbReference>
<comment type="caution">
    <text evidence="9">The sequence shown here is derived from an EMBL/GenBank/DDBJ whole genome shotgun (WGS) entry which is preliminary data.</text>
</comment>
<sequence>MKYGRVHEAKSAGPQKRKLKTKPLLIIIGILFAMNLFWFIGWLIPDKPNKPVLPDEEVASVAGKSITREQWMTAMEEKVGRETLLDLVNDQVMEAAANRYDITVTDKEIDLEIALIRSVDGHAYTGMDMEDMRQKIRSMLILEKVLTKDIVIGDEAIEDYYEENTSLFHTLTTYRTAIIVVPTKEEAEQTLDELSKGSSFEVLAKERSTELASASLGGDIGYLNASTDVIDKAIVKTATDMKEGAISDAILLEDGSFAIIHVSEVMEGQSFDYKDVKDYIQRGLAMEQLPRSVSPETFWKEFDAEWFYSK</sequence>
<dbReference type="InterPro" id="IPR000297">
    <property type="entry name" value="PPIase_PpiC"/>
</dbReference>
<evidence type="ECO:0000256" key="3">
    <source>
        <dbReference type="ARBA" id="ARBA00022729"/>
    </source>
</evidence>
<evidence type="ECO:0000256" key="7">
    <source>
        <dbReference type="SAM" id="Phobius"/>
    </source>
</evidence>
<evidence type="ECO:0000313" key="9">
    <source>
        <dbReference type="EMBL" id="MFC5590879.1"/>
    </source>
</evidence>
<dbReference type="EC" id="5.2.1.8" evidence="2"/>
<dbReference type="Gene3D" id="3.10.50.40">
    <property type="match status" value="1"/>
</dbReference>
<dbReference type="Pfam" id="PF13145">
    <property type="entry name" value="Rotamase_2"/>
    <property type="match status" value="1"/>
</dbReference>
<proteinExistence type="predicted"/>
<dbReference type="InterPro" id="IPR023058">
    <property type="entry name" value="PPIase_PpiC_CS"/>
</dbReference>
<dbReference type="PROSITE" id="PS50198">
    <property type="entry name" value="PPIC_PPIASE_2"/>
    <property type="match status" value="1"/>
</dbReference>
<dbReference type="PANTHER" id="PTHR47245:SF1">
    <property type="entry name" value="FOLDASE PROTEIN PRSA"/>
    <property type="match status" value="1"/>
</dbReference>
<evidence type="ECO:0000313" key="10">
    <source>
        <dbReference type="Proteomes" id="UP001596109"/>
    </source>
</evidence>
<keyword evidence="7" id="KW-0812">Transmembrane</keyword>
<feature type="transmembrane region" description="Helical" evidence="7">
    <location>
        <begin position="24"/>
        <end position="44"/>
    </location>
</feature>
<dbReference type="RefSeq" id="WP_381437976.1">
    <property type="nucleotide sequence ID" value="NZ_JBHSNO010000012.1"/>
</dbReference>
<evidence type="ECO:0000259" key="8">
    <source>
        <dbReference type="PROSITE" id="PS50198"/>
    </source>
</evidence>
<dbReference type="InterPro" id="IPR050245">
    <property type="entry name" value="PrsA_foldase"/>
</dbReference>
<name>A0ABW0TR52_9BACL</name>
<dbReference type="SUPFAM" id="SSF109998">
    <property type="entry name" value="Triger factor/SurA peptide-binding domain-like"/>
    <property type="match status" value="1"/>
</dbReference>
<dbReference type="Gene3D" id="1.10.4030.10">
    <property type="entry name" value="Porin chaperone SurA, peptide-binding domain"/>
    <property type="match status" value="1"/>
</dbReference>
<dbReference type="PROSITE" id="PS01096">
    <property type="entry name" value="PPIC_PPIASE_1"/>
    <property type="match status" value="1"/>
</dbReference>
<reference evidence="10" key="1">
    <citation type="journal article" date="2019" name="Int. J. Syst. Evol. Microbiol.">
        <title>The Global Catalogue of Microorganisms (GCM) 10K type strain sequencing project: providing services to taxonomists for standard genome sequencing and annotation.</title>
        <authorList>
            <consortium name="The Broad Institute Genomics Platform"/>
            <consortium name="The Broad Institute Genome Sequencing Center for Infectious Disease"/>
            <person name="Wu L."/>
            <person name="Ma J."/>
        </authorList>
    </citation>
    <scope>NUCLEOTIDE SEQUENCE [LARGE SCALE GENOMIC DNA]</scope>
    <source>
        <strain evidence="10">CGMCC 4.1434</strain>
    </source>
</reference>